<keyword evidence="2" id="KW-1185">Reference proteome</keyword>
<proteinExistence type="predicted"/>
<dbReference type="Gene3D" id="2.40.50.120">
    <property type="match status" value="1"/>
</dbReference>
<dbReference type="Proteomes" id="UP001608902">
    <property type="component" value="Unassembled WGS sequence"/>
</dbReference>
<reference evidence="1 2" key="1">
    <citation type="submission" date="2024-08" db="EMBL/GenBank/DDBJ databases">
        <title>Gnathostoma spinigerum genome.</title>
        <authorList>
            <person name="Gonzalez-Bertolin B."/>
            <person name="Monzon S."/>
            <person name="Zaballos A."/>
            <person name="Jimenez P."/>
            <person name="Dekumyoy P."/>
            <person name="Varona S."/>
            <person name="Cuesta I."/>
            <person name="Sumanam S."/>
            <person name="Adisakwattana P."/>
            <person name="Gasser R.B."/>
            <person name="Hernandez-Gonzalez A."/>
            <person name="Young N.D."/>
            <person name="Perteguer M.J."/>
        </authorList>
    </citation>
    <scope>NUCLEOTIDE SEQUENCE [LARGE SCALE GENOMIC DNA]</scope>
    <source>
        <strain evidence="1">AL3</strain>
        <tissue evidence="1">Liver</tissue>
    </source>
</reference>
<gene>
    <name evidence="1" type="ORF">AB6A40_010980</name>
</gene>
<sequence>MSTMYYVAQAVLVSIIGTFGRQENCAGTLSSTKCHITWMANFRVQSVDKMYGDQYESSSYTLQVLNPIMGVREGEVIRKSSRAPNQGGLQLETGEEYVLSGINEEFTYCTQLLGQERDYSKISEEKKRELQNINRDCGREQAQKTTSTASLDPTVQLSDRDLLLMILEIVKKLESKLLNKESQ</sequence>
<dbReference type="EMBL" id="JBGFUD010016251">
    <property type="protein sequence ID" value="MFH4984271.1"/>
    <property type="molecule type" value="Genomic_DNA"/>
</dbReference>
<protein>
    <submittedName>
        <fullName evidence="1">Uncharacterized protein</fullName>
    </submittedName>
</protein>
<dbReference type="AlphaFoldDB" id="A0ABD6EY52"/>
<comment type="caution">
    <text evidence="1">The sequence shown here is derived from an EMBL/GenBank/DDBJ whole genome shotgun (WGS) entry which is preliminary data.</text>
</comment>
<dbReference type="InterPro" id="IPR008993">
    <property type="entry name" value="TIMP-like_OB-fold"/>
</dbReference>
<accession>A0ABD6EY52</accession>
<evidence type="ECO:0000313" key="2">
    <source>
        <dbReference type="Proteomes" id="UP001608902"/>
    </source>
</evidence>
<organism evidence="1 2">
    <name type="scientific">Gnathostoma spinigerum</name>
    <dbReference type="NCBI Taxonomy" id="75299"/>
    <lineage>
        <taxon>Eukaryota</taxon>
        <taxon>Metazoa</taxon>
        <taxon>Ecdysozoa</taxon>
        <taxon>Nematoda</taxon>
        <taxon>Chromadorea</taxon>
        <taxon>Rhabditida</taxon>
        <taxon>Spirurina</taxon>
        <taxon>Gnathostomatomorpha</taxon>
        <taxon>Gnathostomatoidea</taxon>
        <taxon>Gnathostomatidae</taxon>
        <taxon>Gnathostoma</taxon>
    </lineage>
</organism>
<name>A0ABD6EY52_9BILA</name>
<evidence type="ECO:0000313" key="1">
    <source>
        <dbReference type="EMBL" id="MFH4984271.1"/>
    </source>
</evidence>